<evidence type="ECO:0000313" key="2">
    <source>
        <dbReference type="EMBL" id="GMN38439.1"/>
    </source>
</evidence>
<dbReference type="Pfam" id="PF05699">
    <property type="entry name" value="Dimer_Tnp_hAT"/>
    <property type="match status" value="1"/>
</dbReference>
<proteinExistence type="predicted"/>
<name>A0AA88DGK7_FICCA</name>
<dbReference type="InterPro" id="IPR008906">
    <property type="entry name" value="HATC_C_dom"/>
</dbReference>
<protein>
    <recommendedName>
        <fullName evidence="1">HAT C-terminal dimerisation domain-containing protein</fullName>
    </recommendedName>
</protein>
<evidence type="ECO:0000313" key="3">
    <source>
        <dbReference type="Proteomes" id="UP001187192"/>
    </source>
</evidence>
<dbReference type="SUPFAM" id="SSF53098">
    <property type="entry name" value="Ribonuclease H-like"/>
    <property type="match status" value="1"/>
</dbReference>
<dbReference type="PANTHER" id="PTHR23272">
    <property type="entry name" value="BED FINGER-RELATED"/>
    <property type="match status" value="1"/>
</dbReference>
<dbReference type="Proteomes" id="UP001187192">
    <property type="component" value="Unassembled WGS sequence"/>
</dbReference>
<dbReference type="InterPro" id="IPR012337">
    <property type="entry name" value="RNaseH-like_sf"/>
</dbReference>
<reference evidence="2" key="1">
    <citation type="submission" date="2023-07" db="EMBL/GenBank/DDBJ databases">
        <title>draft genome sequence of fig (Ficus carica).</title>
        <authorList>
            <person name="Takahashi T."/>
            <person name="Nishimura K."/>
        </authorList>
    </citation>
    <scope>NUCLEOTIDE SEQUENCE</scope>
</reference>
<sequence>MFLELPPQAASKGSVLSPSANSKSELKLFLDEFRMRRSDDLDILSYWKTNQCRYPILAAIVRDILGINVSTVASEAAFSVGGRILDQFCSSLKPDTVEAIICSRDWLFGSEVGIKTVDKDMDDVIQNVVDLNIDEEKTDDQDSKNR</sequence>
<dbReference type="EMBL" id="BTGU01000008">
    <property type="protein sequence ID" value="GMN38439.1"/>
    <property type="molecule type" value="Genomic_DNA"/>
</dbReference>
<organism evidence="2 3">
    <name type="scientific">Ficus carica</name>
    <name type="common">Common fig</name>
    <dbReference type="NCBI Taxonomy" id="3494"/>
    <lineage>
        <taxon>Eukaryota</taxon>
        <taxon>Viridiplantae</taxon>
        <taxon>Streptophyta</taxon>
        <taxon>Embryophyta</taxon>
        <taxon>Tracheophyta</taxon>
        <taxon>Spermatophyta</taxon>
        <taxon>Magnoliopsida</taxon>
        <taxon>eudicotyledons</taxon>
        <taxon>Gunneridae</taxon>
        <taxon>Pentapetalae</taxon>
        <taxon>rosids</taxon>
        <taxon>fabids</taxon>
        <taxon>Rosales</taxon>
        <taxon>Moraceae</taxon>
        <taxon>Ficeae</taxon>
        <taxon>Ficus</taxon>
    </lineage>
</organism>
<evidence type="ECO:0000259" key="1">
    <source>
        <dbReference type="Pfam" id="PF05699"/>
    </source>
</evidence>
<accession>A0AA88DGK7</accession>
<comment type="caution">
    <text evidence="2">The sequence shown here is derived from an EMBL/GenBank/DDBJ whole genome shotgun (WGS) entry which is preliminary data.</text>
</comment>
<dbReference type="AlphaFoldDB" id="A0AA88DGK7"/>
<keyword evidence="3" id="KW-1185">Reference proteome</keyword>
<dbReference type="GO" id="GO:0046983">
    <property type="term" value="F:protein dimerization activity"/>
    <property type="evidence" value="ECO:0007669"/>
    <property type="project" value="InterPro"/>
</dbReference>
<feature type="domain" description="HAT C-terminal dimerisation" evidence="1">
    <location>
        <begin position="25"/>
        <end position="107"/>
    </location>
</feature>
<gene>
    <name evidence="2" type="ORF">TIFTF001_007670</name>
</gene>
<dbReference type="PANTHER" id="PTHR23272:SF167">
    <property type="entry name" value="ZINC FINGER BED DOMAIN-CONTAINING PROTEIN RICESLEEPER 2-LIKE"/>
    <property type="match status" value="1"/>
</dbReference>